<keyword evidence="1" id="KW-0808">Transferase</keyword>
<name>A0ABM8D943_9GAMM</name>
<dbReference type="Proteomes" id="UP001317822">
    <property type="component" value="Chromosome"/>
</dbReference>
<dbReference type="Gene3D" id="3.40.630.30">
    <property type="match status" value="1"/>
</dbReference>
<dbReference type="InterPro" id="IPR016181">
    <property type="entry name" value="Acyl_CoA_acyltransferase"/>
</dbReference>
<accession>A0ABM8D943</accession>
<evidence type="ECO:0000313" key="4">
    <source>
        <dbReference type="EMBL" id="BDU15056.1"/>
    </source>
</evidence>
<evidence type="ECO:0000256" key="2">
    <source>
        <dbReference type="ARBA" id="ARBA00023315"/>
    </source>
</evidence>
<organism evidence="4 5">
    <name type="scientific">Lysobacter auxotrophicus</name>
    <dbReference type="NCBI Taxonomy" id="2992573"/>
    <lineage>
        <taxon>Bacteria</taxon>
        <taxon>Pseudomonadati</taxon>
        <taxon>Pseudomonadota</taxon>
        <taxon>Gammaproteobacteria</taxon>
        <taxon>Lysobacterales</taxon>
        <taxon>Lysobacteraceae</taxon>
        <taxon>Lysobacter</taxon>
    </lineage>
</organism>
<keyword evidence="5" id="KW-1185">Reference proteome</keyword>
<dbReference type="PANTHER" id="PTHR43877">
    <property type="entry name" value="AMINOALKYLPHOSPHONATE N-ACETYLTRANSFERASE-RELATED-RELATED"/>
    <property type="match status" value="1"/>
</dbReference>
<dbReference type="EMBL" id="AP027041">
    <property type="protein sequence ID" value="BDU15056.1"/>
    <property type="molecule type" value="Genomic_DNA"/>
</dbReference>
<proteinExistence type="predicted"/>
<evidence type="ECO:0000313" key="5">
    <source>
        <dbReference type="Proteomes" id="UP001317822"/>
    </source>
</evidence>
<dbReference type="InterPro" id="IPR050832">
    <property type="entry name" value="Bact_Acetyltransf"/>
</dbReference>
<dbReference type="InterPro" id="IPR000182">
    <property type="entry name" value="GNAT_dom"/>
</dbReference>
<evidence type="ECO:0000259" key="3">
    <source>
        <dbReference type="PROSITE" id="PS51186"/>
    </source>
</evidence>
<dbReference type="RefSeq" id="WP_281780589.1">
    <property type="nucleotide sequence ID" value="NZ_AP027041.1"/>
</dbReference>
<dbReference type="SUPFAM" id="SSF55729">
    <property type="entry name" value="Acyl-CoA N-acyltransferases (Nat)"/>
    <property type="match status" value="1"/>
</dbReference>
<gene>
    <name evidence="4" type="ORF">LA521A_02570</name>
</gene>
<protein>
    <submittedName>
        <fullName evidence="4">GNAT family N-acetyltransferase</fullName>
    </submittedName>
</protein>
<sequence length="147" mass="16297">MADAATTLRRARIGDAAELARLSAQLGYPQSADAFERRLRRLLISADHPVIVATDDDARLLGFIAIERRLMLETGERVEIVGLVVDESARRRGIGQSLVDAALDWARGIGVGEVMVRSNVARDQSHPFYEGAGFERIKTQHVYLKRV</sequence>
<reference evidence="4 5" key="1">
    <citation type="journal article" date="2023" name="Int. J. Syst. Evol. Microbiol.">
        <title>Physiological and genomic analyses of cobalamin (vitamin B12)-auxotrophy of Lysobacter auxotrophicus sp. nov., a methionine-auxotrophic chitinolytic bacterium isolated from chitin-treated soil.</title>
        <authorList>
            <person name="Saito A."/>
            <person name="Dohra H."/>
            <person name="Hamada M."/>
            <person name="Moriuchi R."/>
            <person name="Kotsuchibashi Y."/>
            <person name="Mori K."/>
        </authorList>
    </citation>
    <scope>NUCLEOTIDE SEQUENCE [LARGE SCALE GENOMIC DNA]</scope>
    <source>
        <strain evidence="4 5">5-21a</strain>
    </source>
</reference>
<keyword evidence="2" id="KW-0012">Acyltransferase</keyword>
<evidence type="ECO:0000256" key="1">
    <source>
        <dbReference type="ARBA" id="ARBA00022679"/>
    </source>
</evidence>
<dbReference type="CDD" id="cd04301">
    <property type="entry name" value="NAT_SF"/>
    <property type="match status" value="1"/>
</dbReference>
<dbReference type="PROSITE" id="PS51186">
    <property type="entry name" value="GNAT"/>
    <property type="match status" value="1"/>
</dbReference>
<dbReference type="Pfam" id="PF00583">
    <property type="entry name" value="Acetyltransf_1"/>
    <property type="match status" value="1"/>
</dbReference>
<feature type="domain" description="N-acetyltransferase" evidence="3">
    <location>
        <begin position="6"/>
        <end position="147"/>
    </location>
</feature>